<proteinExistence type="predicted"/>
<gene>
    <name evidence="1" type="ORF">LL253_13760</name>
</gene>
<evidence type="ECO:0000313" key="1">
    <source>
        <dbReference type="EMBL" id="MCC4233749.1"/>
    </source>
</evidence>
<dbReference type="Proteomes" id="UP001198830">
    <property type="component" value="Unassembled WGS sequence"/>
</dbReference>
<protein>
    <submittedName>
        <fullName evidence="1">Uncharacterized protein</fullName>
    </submittedName>
</protein>
<name>A0ABS8H5N4_9SPHN</name>
<organism evidence="1 2">
    <name type="scientific">Sphingobium soli</name>
    <dbReference type="NCBI Taxonomy" id="1591116"/>
    <lineage>
        <taxon>Bacteria</taxon>
        <taxon>Pseudomonadati</taxon>
        <taxon>Pseudomonadota</taxon>
        <taxon>Alphaproteobacteria</taxon>
        <taxon>Sphingomonadales</taxon>
        <taxon>Sphingomonadaceae</taxon>
        <taxon>Sphingobium</taxon>
    </lineage>
</organism>
<accession>A0ABS8H5N4</accession>
<keyword evidence="2" id="KW-1185">Reference proteome</keyword>
<comment type="caution">
    <text evidence="1">The sequence shown here is derived from an EMBL/GenBank/DDBJ whole genome shotgun (WGS) entry which is preliminary data.</text>
</comment>
<dbReference type="RefSeq" id="WP_228227540.1">
    <property type="nucleotide sequence ID" value="NZ_JAJGNP010000012.1"/>
</dbReference>
<sequence>MKNRQGRHRHGLGLAPMEEAQFEARSARMTPAWPDIDIIKPTFPTILDKPL</sequence>
<evidence type="ECO:0000313" key="2">
    <source>
        <dbReference type="Proteomes" id="UP001198830"/>
    </source>
</evidence>
<dbReference type="EMBL" id="JAJGNP010000012">
    <property type="protein sequence ID" value="MCC4233749.1"/>
    <property type="molecule type" value="Genomic_DNA"/>
</dbReference>
<reference evidence="1 2" key="1">
    <citation type="submission" date="2021-10" db="EMBL/GenBank/DDBJ databases">
        <title>The diversity and Nitrogen Metabolism of Culturable Nitrate-Utilizing Bacteria Within the Oxygen Minimum Zone of the Changjiang (Yangtze River)Estuary.</title>
        <authorList>
            <person name="Zhang D."/>
            <person name="Zheng J."/>
            <person name="Liu S."/>
            <person name="He W."/>
        </authorList>
    </citation>
    <scope>NUCLEOTIDE SEQUENCE [LARGE SCALE GENOMIC DNA]</scope>
    <source>
        <strain evidence="1 2">FXH275-2</strain>
    </source>
</reference>